<keyword evidence="7" id="KW-0012">Acyltransferase</keyword>
<feature type="domain" description="PglD N-terminal" evidence="6">
    <location>
        <begin position="20"/>
        <end position="95"/>
    </location>
</feature>
<feature type="binding site" evidence="5">
    <location>
        <position position="161"/>
    </location>
    <ligand>
        <name>acetyl-CoA</name>
        <dbReference type="ChEBI" id="CHEBI:57288"/>
    </ligand>
</feature>
<evidence type="ECO:0000256" key="5">
    <source>
        <dbReference type="PIRSR" id="PIRSR620019-2"/>
    </source>
</evidence>
<reference evidence="7 8" key="1">
    <citation type="submission" date="2019-03" db="EMBL/GenBank/DDBJ databases">
        <title>Genomic Encyclopedia of Type Strains, Phase III (KMG-III): the genomes of soil and plant-associated and newly described type strains.</title>
        <authorList>
            <person name="Whitman W."/>
        </authorList>
    </citation>
    <scope>NUCLEOTIDE SEQUENCE [LARGE SCALE GENOMIC DNA]</scope>
    <source>
        <strain evidence="7 8">CECT 5797</strain>
    </source>
</reference>
<dbReference type="EMBL" id="SNZJ01000001">
    <property type="protein sequence ID" value="TDR57292.1"/>
    <property type="molecule type" value="Genomic_DNA"/>
</dbReference>
<comment type="caution">
    <text evidence="7">The sequence shown here is derived from an EMBL/GenBank/DDBJ whole genome shotgun (WGS) entry which is preliminary data.</text>
</comment>
<feature type="binding site" evidence="5">
    <location>
        <begin position="27"/>
        <end position="29"/>
    </location>
    <ligand>
        <name>substrate</name>
    </ligand>
</feature>
<evidence type="ECO:0000256" key="3">
    <source>
        <dbReference type="ARBA" id="ARBA00022737"/>
    </source>
</evidence>
<feature type="active site" description="Proton acceptor" evidence="4">
    <location>
        <position position="152"/>
    </location>
</feature>
<evidence type="ECO:0000256" key="1">
    <source>
        <dbReference type="ARBA" id="ARBA00007274"/>
    </source>
</evidence>
<dbReference type="Gene3D" id="2.160.10.10">
    <property type="entry name" value="Hexapeptide repeat proteins"/>
    <property type="match status" value="1"/>
</dbReference>
<dbReference type="InterPro" id="IPR050179">
    <property type="entry name" value="Trans_hexapeptide_repeat"/>
</dbReference>
<dbReference type="PROSITE" id="PS00101">
    <property type="entry name" value="HEXAPEP_TRANSFERASES"/>
    <property type="match status" value="1"/>
</dbReference>
<sequence>MQGTFPCRASGAAPMSEPGRLAILGASGHGKVVADIALQTGWNEVCFYDDAYPGLGMVEQWPVAGTFEALLHDLAYFDGVAVAIGDNRVRDARLETLLEHGGNLVTLIHPRAIVSPFASLASGCVVVAGAVINAFAMVARGCIINTAATVGHDCRLARAVHVASGANLAGGVSVGSYTWVGVGAAVRQGACLGEGVTVGACAAVVCDVADGATMVGVPARPMRHQG</sequence>
<evidence type="ECO:0000256" key="2">
    <source>
        <dbReference type="ARBA" id="ARBA00022679"/>
    </source>
</evidence>
<dbReference type="PANTHER" id="PTHR43300:SF7">
    <property type="entry name" value="UDP-N-ACETYLBACILLOSAMINE N-ACETYLTRANSFERASE"/>
    <property type="match status" value="1"/>
</dbReference>
<accession>A0A4R6ZXH8</accession>
<keyword evidence="3" id="KW-0677">Repeat</keyword>
<feature type="site" description="Increases basicity of active site His" evidence="4">
    <location>
        <position position="153"/>
    </location>
</feature>
<feature type="binding site" evidence="5">
    <location>
        <begin position="49"/>
        <end position="50"/>
    </location>
    <ligand>
        <name>substrate</name>
    </ligand>
</feature>
<dbReference type="SUPFAM" id="SSF51161">
    <property type="entry name" value="Trimeric LpxA-like enzymes"/>
    <property type="match status" value="1"/>
</dbReference>
<dbReference type="InterPro" id="IPR041561">
    <property type="entry name" value="PglD_N"/>
</dbReference>
<feature type="binding site" evidence="5">
    <location>
        <position position="85"/>
    </location>
    <ligand>
        <name>substrate</name>
    </ligand>
</feature>
<evidence type="ECO:0000256" key="4">
    <source>
        <dbReference type="PIRSR" id="PIRSR620019-1"/>
    </source>
</evidence>
<dbReference type="InterPro" id="IPR011004">
    <property type="entry name" value="Trimer_LpxA-like_sf"/>
</dbReference>
<evidence type="ECO:0000259" key="6">
    <source>
        <dbReference type="Pfam" id="PF17836"/>
    </source>
</evidence>
<name>A0A4R6ZXH8_9GAMM</name>
<dbReference type="InterPro" id="IPR020019">
    <property type="entry name" value="AcTrfase_PglD-like"/>
</dbReference>
<dbReference type="CDD" id="cd03360">
    <property type="entry name" value="LbH_AT_putative"/>
    <property type="match status" value="1"/>
</dbReference>
<comment type="similarity">
    <text evidence="1">Belongs to the transferase hexapeptide repeat family.</text>
</comment>
<dbReference type="PANTHER" id="PTHR43300">
    <property type="entry name" value="ACETYLTRANSFERASE"/>
    <property type="match status" value="1"/>
</dbReference>
<organism evidence="7 8">
    <name type="scientific">Halomonas ventosae</name>
    <dbReference type="NCBI Taxonomy" id="229007"/>
    <lineage>
        <taxon>Bacteria</taxon>
        <taxon>Pseudomonadati</taxon>
        <taxon>Pseudomonadota</taxon>
        <taxon>Gammaproteobacteria</taxon>
        <taxon>Oceanospirillales</taxon>
        <taxon>Halomonadaceae</taxon>
        <taxon>Halomonas</taxon>
    </lineage>
</organism>
<dbReference type="GO" id="GO:0016746">
    <property type="term" value="F:acyltransferase activity"/>
    <property type="evidence" value="ECO:0007669"/>
    <property type="project" value="UniProtKB-KW"/>
</dbReference>
<protein>
    <submittedName>
        <fullName evidence="7">Sugar O-acyltransferase (Sialic acid O-acetyltransferase NeuD family)</fullName>
    </submittedName>
</protein>
<dbReference type="Proteomes" id="UP000295212">
    <property type="component" value="Unassembled WGS sequence"/>
</dbReference>
<dbReference type="Gene3D" id="3.40.50.20">
    <property type="match status" value="1"/>
</dbReference>
<evidence type="ECO:0000313" key="7">
    <source>
        <dbReference type="EMBL" id="TDR57292.1"/>
    </source>
</evidence>
<dbReference type="NCBIfam" id="TIGR03570">
    <property type="entry name" value="NeuD_NnaD"/>
    <property type="match status" value="1"/>
</dbReference>
<gene>
    <name evidence="7" type="ORF">DFP85_101107</name>
</gene>
<proteinExistence type="inferred from homology"/>
<keyword evidence="2 7" id="KW-0808">Transferase</keyword>
<dbReference type="Pfam" id="PF17836">
    <property type="entry name" value="PglD_N"/>
    <property type="match status" value="1"/>
</dbReference>
<dbReference type="AlphaFoldDB" id="A0A4R6ZXH8"/>
<evidence type="ECO:0000313" key="8">
    <source>
        <dbReference type="Proteomes" id="UP000295212"/>
    </source>
</evidence>
<dbReference type="InterPro" id="IPR018357">
    <property type="entry name" value="Hexapep_transf_CS"/>
</dbReference>